<dbReference type="EMBL" id="CH902618">
    <property type="protein sequence ID" value="EDV39245.1"/>
    <property type="molecule type" value="Genomic_DNA"/>
</dbReference>
<dbReference type="OMA" id="DPWRELM"/>
<dbReference type="STRING" id="7217.B3M3I4"/>
<dbReference type="AlphaFoldDB" id="B3M3I4"/>
<keyword evidence="3" id="KW-1185">Reference proteome</keyword>
<dbReference type="InterPro" id="IPR028265">
    <property type="entry name" value="TTDN1/SICKLE"/>
</dbReference>
<dbReference type="Pfam" id="PF15502">
    <property type="entry name" value="MPLKIP"/>
    <property type="match status" value="1"/>
</dbReference>
<dbReference type="eggNOG" id="ENOG502TCIK">
    <property type="taxonomic scope" value="Eukaryota"/>
</dbReference>
<evidence type="ECO:0000313" key="3">
    <source>
        <dbReference type="Proteomes" id="UP000007801"/>
    </source>
</evidence>
<evidence type="ECO:0000256" key="1">
    <source>
        <dbReference type="SAM" id="MobiDB-lite"/>
    </source>
</evidence>
<sequence length="157" mass="17795">MGTPGKKFNNLPPYSSRVGQYPSQSVDYRSQQFGGHQPPQQPNFGFYEDTQGSTKPQNNVPHFYQNKSAQEAPQRHRPYGQGRGFGRGGNFNRRNFQNREQNYRNQKGMGGNQGGSAFSQYFHPSMLEDPWQELMERHQAIHGPTVGQSATDEVEAT</sequence>
<accession>B3M3I4</accession>
<feature type="compositionally biased region" description="Low complexity" evidence="1">
    <location>
        <begin position="31"/>
        <end position="46"/>
    </location>
</feature>
<feature type="compositionally biased region" description="Polar residues" evidence="1">
    <location>
        <begin position="17"/>
        <end position="30"/>
    </location>
</feature>
<reference evidence="2 3" key="1">
    <citation type="journal article" date="2007" name="Nature">
        <title>Evolution of genes and genomes on the Drosophila phylogeny.</title>
        <authorList>
            <consortium name="Drosophila 12 Genomes Consortium"/>
            <person name="Clark A.G."/>
            <person name="Eisen M.B."/>
            <person name="Smith D.R."/>
            <person name="Bergman C.M."/>
            <person name="Oliver B."/>
            <person name="Markow T.A."/>
            <person name="Kaufman T.C."/>
            <person name="Kellis M."/>
            <person name="Gelbart W."/>
            <person name="Iyer V.N."/>
            <person name="Pollard D.A."/>
            <person name="Sackton T.B."/>
            <person name="Larracuente A.M."/>
            <person name="Singh N.D."/>
            <person name="Abad J.P."/>
            <person name="Abt D.N."/>
            <person name="Adryan B."/>
            <person name="Aguade M."/>
            <person name="Akashi H."/>
            <person name="Anderson W.W."/>
            <person name="Aquadro C.F."/>
            <person name="Ardell D.H."/>
            <person name="Arguello R."/>
            <person name="Artieri C.G."/>
            <person name="Barbash D.A."/>
            <person name="Barker D."/>
            <person name="Barsanti P."/>
            <person name="Batterham P."/>
            <person name="Batzoglou S."/>
            <person name="Begun D."/>
            <person name="Bhutkar A."/>
            <person name="Blanco E."/>
            <person name="Bosak S.A."/>
            <person name="Bradley R.K."/>
            <person name="Brand A.D."/>
            <person name="Brent M.R."/>
            <person name="Brooks A.N."/>
            <person name="Brown R.H."/>
            <person name="Butlin R.K."/>
            <person name="Caggese C."/>
            <person name="Calvi B.R."/>
            <person name="Bernardo de Carvalho A."/>
            <person name="Caspi A."/>
            <person name="Castrezana S."/>
            <person name="Celniker S.E."/>
            <person name="Chang J.L."/>
            <person name="Chapple C."/>
            <person name="Chatterji S."/>
            <person name="Chinwalla A."/>
            <person name="Civetta A."/>
            <person name="Clifton S.W."/>
            <person name="Comeron J.M."/>
            <person name="Costello J.C."/>
            <person name="Coyne J.A."/>
            <person name="Daub J."/>
            <person name="David R.G."/>
            <person name="Delcher A.L."/>
            <person name="Delehaunty K."/>
            <person name="Do C.B."/>
            <person name="Ebling H."/>
            <person name="Edwards K."/>
            <person name="Eickbush T."/>
            <person name="Evans J.D."/>
            <person name="Filipski A."/>
            <person name="Findeiss S."/>
            <person name="Freyhult E."/>
            <person name="Fulton L."/>
            <person name="Fulton R."/>
            <person name="Garcia A.C."/>
            <person name="Gardiner A."/>
            <person name="Garfield D.A."/>
            <person name="Garvin B.E."/>
            <person name="Gibson G."/>
            <person name="Gilbert D."/>
            <person name="Gnerre S."/>
            <person name="Godfrey J."/>
            <person name="Good R."/>
            <person name="Gotea V."/>
            <person name="Gravely B."/>
            <person name="Greenberg A.J."/>
            <person name="Griffiths-Jones S."/>
            <person name="Gross S."/>
            <person name="Guigo R."/>
            <person name="Gustafson E.A."/>
            <person name="Haerty W."/>
            <person name="Hahn M.W."/>
            <person name="Halligan D.L."/>
            <person name="Halpern A.L."/>
            <person name="Halter G.M."/>
            <person name="Han M.V."/>
            <person name="Heger A."/>
            <person name="Hillier L."/>
            <person name="Hinrichs A.S."/>
            <person name="Holmes I."/>
            <person name="Hoskins R.A."/>
            <person name="Hubisz M.J."/>
            <person name="Hultmark D."/>
            <person name="Huntley M.A."/>
            <person name="Jaffe D.B."/>
            <person name="Jagadeeshan S."/>
            <person name="Jeck W.R."/>
            <person name="Johnson J."/>
            <person name="Jones C.D."/>
            <person name="Jordan W.C."/>
            <person name="Karpen G.H."/>
            <person name="Kataoka E."/>
            <person name="Keightley P.D."/>
            <person name="Kheradpour P."/>
            <person name="Kirkness E.F."/>
            <person name="Koerich L.B."/>
            <person name="Kristiansen K."/>
            <person name="Kudrna D."/>
            <person name="Kulathinal R.J."/>
            <person name="Kumar S."/>
            <person name="Kwok R."/>
            <person name="Lander E."/>
            <person name="Langley C.H."/>
            <person name="Lapoint R."/>
            <person name="Lazzaro B.P."/>
            <person name="Lee S.J."/>
            <person name="Levesque L."/>
            <person name="Li R."/>
            <person name="Lin C.F."/>
            <person name="Lin M.F."/>
            <person name="Lindblad-Toh K."/>
            <person name="Llopart A."/>
            <person name="Long M."/>
            <person name="Low L."/>
            <person name="Lozovsky E."/>
            <person name="Lu J."/>
            <person name="Luo M."/>
            <person name="Machado C.A."/>
            <person name="Makalowski W."/>
            <person name="Marzo M."/>
            <person name="Matsuda M."/>
            <person name="Matzkin L."/>
            <person name="McAllister B."/>
            <person name="McBride C.S."/>
            <person name="McKernan B."/>
            <person name="McKernan K."/>
            <person name="Mendez-Lago M."/>
            <person name="Minx P."/>
            <person name="Mollenhauer M.U."/>
            <person name="Montooth K."/>
            <person name="Mount S.M."/>
            <person name="Mu X."/>
            <person name="Myers E."/>
            <person name="Negre B."/>
            <person name="Newfeld S."/>
            <person name="Nielsen R."/>
            <person name="Noor M.A."/>
            <person name="O'Grady P."/>
            <person name="Pachter L."/>
            <person name="Papaceit M."/>
            <person name="Parisi M.J."/>
            <person name="Parisi M."/>
            <person name="Parts L."/>
            <person name="Pedersen J.S."/>
            <person name="Pesole G."/>
            <person name="Phillippy A.M."/>
            <person name="Ponting C.P."/>
            <person name="Pop M."/>
            <person name="Porcelli D."/>
            <person name="Powell J.R."/>
            <person name="Prohaska S."/>
            <person name="Pruitt K."/>
            <person name="Puig M."/>
            <person name="Quesneville H."/>
            <person name="Ram K.R."/>
            <person name="Rand D."/>
            <person name="Rasmussen M.D."/>
            <person name="Reed L.K."/>
            <person name="Reenan R."/>
            <person name="Reily A."/>
            <person name="Remington K.A."/>
            <person name="Rieger T.T."/>
            <person name="Ritchie M.G."/>
            <person name="Robin C."/>
            <person name="Rogers Y.H."/>
            <person name="Rohde C."/>
            <person name="Rozas J."/>
            <person name="Rubenfield M.J."/>
            <person name="Ruiz A."/>
            <person name="Russo S."/>
            <person name="Salzberg S.L."/>
            <person name="Sanchez-Gracia A."/>
            <person name="Saranga D.J."/>
            <person name="Sato H."/>
            <person name="Schaeffer S.W."/>
            <person name="Schatz M.C."/>
            <person name="Schlenke T."/>
            <person name="Schwartz R."/>
            <person name="Segarra C."/>
            <person name="Singh R.S."/>
            <person name="Sirot L."/>
            <person name="Sirota M."/>
            <person name="Sisneros N.B."/>
            <person name="Smith C.D."/>
            <person name="Smith T.F."/>
            <person name="Spieth J."/>
            <person name="Stage D.E."/>
            <person name="Stark A."/>
            <person name="Stephan W."/>
            <person name="Strausberg R.L."/>
            <person name="Strempel S."/>
            <person name="Sturgill D."/>
            <person name="Sutton G."/>
            <person name="Sutton G.G."/>
            <person name="Tao W."/>
            <person name="Teichmann S."/>
            <person name="Tobari Y.N."/>
            <person name="Tomimura Y."/>
            <person name="Tsolas J.M."/>
            <person name="Valente V.L."/>
            <person name="Venter E."/>
            <person name="Venter J.C."/>
            <person name="Vicario S."/>
            <person name="Vieira F.G."/>
            <person name="Vilella A.J."/>
            <person name="Villasante A."/>
            <person name="Walenz B."/>
            <person name="Wang J."/>
            <person name="Wasserman M."/>
            <person name="Watts T."/>
            <person name="Wilson D."/>
            <person name="Wilson R.K."/>
            <person name="Wing R.A."/>
            <person name="Wolfner M.F."/>
            <person name="Wong A."/>
            <person name="Wong G.K."/>
            <person name="Wu C.I."/>
            <person name="Wu G."/>
            <person name="Yamamoto D."/>
            <person name="Yang H.P."/>
            <person name="Yang S.P."/>
            <person name="Yorke J.A."/>
            <person name="Yoshida K."/>
            <person name="Zdobnov E."/>
            <person name="Zhang P."/>
            <person name="Zhang Y."/>
            <person name="Zimin A.V."/>
            <person name="Baldwin J."/>
            <person name="Abdouelleil A."/>
            <person name="Abdulkadir J."/>
            <person name="Abebe A."/>
            <person name="Abera B."/>
            <person name="Abreu J."/>
            <person name="Acer S.C."/>
            <person name="Aftuck L."/>
            <person name="Alexander A."/>
            <person name="An P."/>
            <person name="Anderson E."/>
            <person name="Anderson S."/>
            <person name="Arachi H."/>
            <person name="Azer M."/>
            <person name="Bachantsang P."/>
            <person name="Barry A."/>
            <person name="Bayul T."/>
            <person name="Berlin A."/>
            <person name="Bessette D."/>
            <person name="Bloom T."/>
            <person name="Blye J."/>
            <person name="Boguslavskiy L."/>
            <person name="Bonnet C."/>
            <person name="Boukhgalter B."/>
            <person name="Bourzgui I."/>
            <person name="Brown A."/>
            <person name="Cahill P."/>
            <person name="Channer S."/>
            <person name="Cheshatsang Y."/>
            <person name="Chuda L."/>
            <person name="Citroen M."/>
            <person name="Collymore A."/>
            <person name="Cooke P."/>
            <person name="Costello M."/>
            <person name="D'Aco K."/>
            <person name="Daza R."/>
            <person name="De Haan G."/>
            <person name="DeGray S."/>
            <person name="DeMaso C."/>
            <person name="Dhargay N."/>
            <person name="Dooley K."/>
            <person name="Dooley E."/>
            <person name="Doricent M."/>
            <person name="Dorje P."/>
            <person name="Dorjee K."/>
            <person name="Dupes A."/>
            <person name="Elong R."/>
            <person name="Falk J."/>
            <person name="Farina A."/>
            <person name="Faro S."/>
            <person name="Ferguson D."/>
            <person name="Fisher S."/>
            <person name="Foley C.D."/>
            <person name="Franke A."/>
            <person name="Friedrich D."/>
            <person name="Gadbois L."/>
            <person name="Gearin G."/>
            <person name="Gearin C.R."/>
            <person name="Giannoukos G."/>
            <person name="Goode T."/>
            <person name="Graham J."/>
            <person name="Grandbois E."/>
            <person name="Grewal S."/>
            <person name="Gyaltsen K."/>
            <person name="Hafez N."/>
            <person name="Hagos B."/>
            <person name="Hall J."/>
            <person name="Henson C."/>
            <person name="Hollinger A."/>
            <person name="Honan T."/>
            <person name="Huard M.D."/>
            <person name="Hughes L."/>
            <person name="Hurhula B."/>
            <person name="Husby M.E."/>
            <person name="Kamat A."/>
            <person name="Kanga B."/>
            <person name="Kashin S."/>
            <person name="Khazanovich D."/>
            <person name="Kisner P."/>
            <person name="Lance K."/>
            <person name="Lara M."/>
            <person name="Lee W."/>
            <person name="Lennon N."/>
            <person name="Letendre F."/>
            <person name="LeVine R."/>
            <person name="Lipovsky A."/>
            <person name="Liu X."/>
            <person name="Liu J."/>
            <person name="Liu S."/>
            <person name="Lokyitsang T."/>
            <person name="Lokyitsang Y."/>
            <person name="Lubonja R."/>
            <person name="Lui A."/>
            <person name="MacDonald P."/>
            <person name="Magnisalis V."/>
            <person name="Maru K."/>
            <person name="Matthews C."/>
            <person name="McCusker W."/>
            <person name="McDonough S."/>
            <person name="Mehta T."/>
            <person name="Meldrim J."/>
            <person name="Meneus L."/>
            <person name="Mihai O."/>
            <person name="Mihalev A."/>
            <person name="Mihova T."/>
            <person name="Mittelman R."/>
            <person name="Mlenga V."/>
            <person name="Montmayeur A."/>
            <person name="Mulrain L."/>
            <person name="Navidi A."/>
            <person name="Naylor J."/>
            <person name="Negash T."/>
            <person name="Nguyen T."/>
            <person name="Nguyen N."/>
            <person name="Nicol R."/>
            <person name="Norbu C."/>
            <person name="Norbu N."/>
            <person name="Novod N."/>
            <person name="O'Neill B."/>
            <person name="Osman S."/>
            <person name="Markiewicz E."/>
            <person name="Oyono O.L."/>
            <person name="Patti C."/>
            <person name="Phunkhang P."/>
            <person name="Pierre F."/>
            <person name="Priest M."/>
            <person name="Raghuraman S."/>
            <person name="Rege F."/>
            <person name="Reyes R."/>
            <person name="Rise C."/>
            <person name="Rogov P."/>
            <person name="Ross K."/>
            <person name="Ryan E."/>
            <person name="Settipalli S."/>
            <person name="Shea T."/>
            <person name="Sherpa N."/>
            <person name="Shi L."/>
            <person name="Shih D."/>
            <person name="Sparrow T."/>
            <person name="Spaulding J."/>
            <person name="Stalker J."/>
            <person name="Stange-Thomann N."/>
            <person name="Stavropoulos S."/>
            <person name="Stone C."/>
            <person name="Strader C."/>
            <person name="Tesfaye S."/>
            <person name="Thomson T."/>
            <person name="Thoulutsang Y."/>
            <person name="Thoulutsang D."/>
            <person name="Topham K."/>
            <person name="Topping I."/>
            <person name="Tsamla T."/>
            <person name="Vassiliev H."/>
            <person name="Vo A."/>
            <person name="Wangchuk T."/>
            <person name="Wangdi T."/>
            <person name="Weiand M."/>
            <person name="Wilkinson J."/>
            <person name="Wilson A."/>
            <person name="Yadav S."/>
            <person name="Young G."/>
            <person name="Yu Q."/>
            <person name="Zembek L."/>
            <person name="Zhong D."/>
            <person name="Zimmer A."/>
            <person name="Zwirko Z."/>
            <person name="Jaffe D.B."/>
            <person name="Alvarez P."/>
            <person name="Brockman W."/>
            <person name="Butler J."/>
            <person name="Chin C."/>
            <person name="Gnerre S."/>
            <person name="Grabherr M."/>
            <person name="Kleber M."/>
            <person name="Mauceli E."/>
            <person name="MacCallum I."/>
        </authorList>
    </citation>
    <scope>NUCLEOTIDE SEQUENCE [LARGE SCALE GENOMIC DNA]</scope>
    <source>
        <strain evidence="3">Tucson 14024-0371.13</strain>
    </source>
</reference>
<dbReference type="InParanoid" id="B3M3I4"/>
<dbReference type="Proteomes" id="UP000007801">
    <property type="component" value="Unassembled WGS sequence"/>
</dbReference>
<evidence type="ECO:0000313" key="2">
    <source>
        <dbReference type="EMBL" id="EDV39245.1"/>
    </source>
</evidence>
<dbReference type="HOGENOM" id="CLU_1645522_0_0_1"/>
<dbReference type="PhylomeDB" id="B3M3I4"/>
<dbReference type="GeneID" id="6507833"/>
<evidence type="ECO:0008006" key="4">
    <source>
        <dbReference type="Google" id="ProtNLM"/>
    </source>
</evidence>
<proteinExistence type="predicted"/>
<dbReference type="KEGG" id="dan:6507833"/>
<feature type="region of interest" description="Disordered" evidence="1">
    <location>
        <begin position="1"/>
        <end position="96"/>
    </location>
</feature>
<gene>
    <name evidence="2" type="primary">Dana\GF25208</name>
    <name evidence="2" type="synonym">dana_GLEANR_9886</name>
    <name evidence="2" type="ORF">GF25208</name>
</gene>
<dbReference type="OrthoDB" id="8067710at2759"/>
<name>B3M3I4_DROAN</name>
<protein>
    <recommendedName>
        <fullName evidence="4">M-phase-specific PLK1-interacting protein</fullName>
    </recommendedName>
</protein>
<feature type="compositionally biased region" description="Polar residues" evidence="1">
    <location>
        <begin position="50"/>
        <end position="71"/>
    </location>
</feature>
<organism evidence="2 3">
    <name type="scientific">Drosophila ananassae</name>
    <name type="common">Fruit fly</name>
    <dbReference type="NCBI Taxonomy" id="7217"/>
    <lineage>
        <taxon>Eukaryota</taxon>
        <taxon>Metazoa</taxon>
        <taxon>Ecdysozoa</taxon>
        <taxon>Arthropoda</taxon>
        <taxon>Hexapoda</taxon>
        <taxon>Insecta</taxon>
        <taxon>Pterygota</taxon>
        <taxon>Neoptera</taxon>
        <taxon>Endopterygota</taxon>
        <taxon>Diptera</taxon>
        <taxon>Brachycera</taxon>
        <taxon>Muscomorpha</taxon>
        <taxon>Ephydroidea</taxon>
        <taxon>Drosophilidae</taxon>
        <taxon>Drosophila</taxon>
        <taxon>Sophophora</taxon>
    </lineage>
</organism>